<dbReference type="RefSeq" id="WP_191055240.1">
    <property type="nucleotide sequence ID" value="NZ_JACXRZ010000042.1"/>
</dbReference>
<dbReference type="EMBL" id="JACXRZ010000042">
    <property type="protein sequence ID" value="MBD3148129.1"/>
    <property type="molecule type" value="Genomic_DNA"/>
</dbReference>
<comment type="caution">
    <text evidence="2">The sequence shown here is derived from an EMBL/GenBank/DDBJ whole genome shotgun (WGS) entry which is preliminary data.</text>
</comment>
<name>A0ABR8LE97_9ACTN</name>
<dbReference type="InterPro" id="IPR016181">
    <property type="entry name" value="Acyl_CoA_acyltransferase"/>
</dbReference>
<dbReference type="Pfam" id="PF13527">
    <property type="entry name" value="Acetyltransf_9"/>
    <property type="match status" value="1"/>
</dbReference>
<sequence>MELREERPGDAGAVKHVHRRAFGDHGEAVADLVDSLRDGMRSGGGFALVAEDAGQIVGHVMFTRSLLDAPRRLVDVQVLSPLGVLPECQRQGIGSALVRTGLATAHEGTSPLVFLEGDPGYYSRFGFTPGAELGFRKPSLRISDAAFQVIRLPAYEPWMTGTLVYSEPFWRHDTVGFRDPDA</sequence>
<organism evidence="2 3">
    <name type="scientific">Microbispora bryophytorum subsp. camponoti</name>
    <dbReference type="NCBI Taxonomy" id="1677852"/>
    <lineage>
        <taxon>Bacteria</taxon>
        <taxon>Bacillati</taxon>
        <taxon>Actinomycetota</taxon>
        <taxon>Actinomycetes</taxon>
        <taxon>Streptosporangiales</taxon>
        <taxon>Streptosporangiaceae</taxon>
        <taxon>Microbispora</taxon>
    </lineage>
</organism>
<dbReference type="Gene3D" id="3.40.630.30">
    <property type="match status" value="1"/>
</dbReference>
<keyword evidence="3" id="KW-1185">Reference proteome</keyword>
<evidence type="ECO:0000313" key="3">
    <source>
        <dbReference type="Proteomes" id="UP000653231"/>
    </source>
</evidence>
<dbReference type="InterPro" id="IPR000182">
    <property type="entry name" value="GNAT_dom"/>
</dbReference>
<evidence type="ECO:0000259" key="1">
    <source>
        <dbReference type="PROSITE" id="PS51186"/>
    </source>
</evidence>
<dbReference type="SUPFAM" id="SSF55729">
    <property type="entry name" value="Acyl-CoA N-acyltransferases (Nat)"/>
    <property type="match status" value="1"/>
</dbReference>
<dbReference type="PROSITE" id="PS51186">
    <property type="entry name" value="GNAT"/>
    <property type="match status" value="1"/>
</dbReference>
<proteinExistence type="predicted"/>
<accession>A0ABR8LE97</accession>
<reference evidence="2 3" key="1">
    <citation type="submission" date="2020-09" db="EMBL/GenBank/DDBJ databases">
        <title>Actinomycete isolated from the Camponotus japonicus Mayr.</title>
        <authorList>
            <person name="Gong X."/>
        </authorList>
    </citation>
    <scope>NUCLEOTIDE SEQUENCE [LARGE SCALE GENOMIC DNA]</scope>
    <source>
        <strain evidence="2 3">2C-HV3</strain>
    </source>
</reference>
<dbReference type="Proteomes" id="UP000653231">
    <property type="component" value="Unassembled WGS sequence"/>
</dbReference>
<protein>
    <submittedName>
        <fullName evidence="2">N-acetyltransferase</fullName>
    </submittedName>
</protein>
<evidence type="ECO:0000313" key="2">
    <source>
        <dbReference type="EMBL" id="MBD3148129.1"/>
    </source>
</evidence>
<dbReference type="CDD" id="cd04301">
    <property type="entry name" value="NAT_SF"/>
    <property type="match status" value="1"/>
</dbReference>
<feature type="domain" description="N-acetyltransferase" evidence="1">
    <location>
        <begin position="1"/>
        <end position="170"/>
    </location>
</feature>
<gene>
    <name evidence="2" type="ORF">IEQ31_33860</name>
</gene>